<comment type="caution">
    <text evidence="6">The sequence shown here is derived from an EMBL/GenBank/DDBJ whole genome shotgun (WGS) entry which is preliminary data.</text>
</comment>
<name>A0AAN5I1T0_9BILA</name>
<dbReference type="EMBL" id="BTRK01000004">
    <property type="protein sequence ID" value="GMR47986.1"/>
    <property type="molecule type" value="Genomic_DNA"/>
</dbReference>
<dbReference type="PANTHER" id="PTHR13000:SF0">
    <property type="entry name" value="NUCLEOPORIN P54"/>
    <property type="match status" value="1"/>
</dbReference>
<keyword evidence="7" id="KW-1185">Reference proteome</keyword>
<dbReference type="GO" id="GO:0017056">
    <property type="term" value="F:structural constituent of nuclear pore"/>
    <property type="evidence" value="ECO:0007669"/>
    <property type="project" value="TreeGrafter"/>
</dbReference>
<comment type="subcellular location">
    <subcellularLocation>
        <location evidence="1">Nucleus</location>
    </subcellularLocation>
</comment>
<dbReference type="GO" id="GO:0006999">
    <property type="term" value="P:nuclear pore organization"/>
    <property type="evidence" value="ECO:0007669"/>
    <property type="project" value="TreeGrafter"/>
</dbReference>
<evidence type="ECO:0000256" key="1">
    <source>
        <dbReference type="ARBA" id="ARBA00004123"/>
    </source>
</evidence>
<dbReference type="InterPro" id="IPR025712">
    <property type="entry name" value="Nup54_alpha-helical_dom"/>
</dbReference>
<gene>
    <name evidence="6" type="ORF">PMAYCL1PPCAC_18181</name>
</gene>
<keyword evidence="3" id="KW-0539">Nucleus</keyword>
<evidence type="ECO:0000256" key="4">
    <source>
        <dbReference type="SAM" id="Coils"/>
    </source>
</evidence>
<dbReference type="InterPro" id="IPR024864">
    <property type="entry name" value="Nup54/Nup57/Nup44"/>
</dbReference>
<feature type="non-terminal residue" evidence="6">
    <location>
        <position position="1"/>
    </location>
</feature>
<keyword evidence="4" id="KW-0175">Coiled coil</keyword>
<evidence type="ECO:0000313" key="6">
    <source>
        <dbReference type="EMBL" id="GMR47986.1"/>
    </source>
</evidence>
<dbReference type="Pfam" id="PF13874">
    <property type="entry name" value="Nup54"/>
    <property type="match status" value="1"/>
</dbReference>
<keyword evidence="2" id="KW-0813">Transport</keyword>
<dbReference type="GO" id="GO:0006607">
    <property type="term" value="P:NLS-bearing protein import into nucleus"/>
    <property type="evidence" value="ECO:0007669"/>
    <property type="project" value="TreeGrafter"/>
</dbReference>
<dbReference type="GO" id="GO:0044613">
    <property type="term" value="C:nuclear pore central transport channel"/>
    <property type="evidence" value="ECO:0007669"/>
    <property type="project" value="TreeGrafter"/>
</dbReference>
<evidence type="ECO:0000259" key="5">
    <source>
        <dbReference type="Pfam" id="PF13874"/>
    </source>
</evidence>
<evidence type="ECO:0000313" key="7">
    <source>
        <dbReference type="Proteomes" id="UP001328107"/>
    </source>
</evidence>
<reference evidence="7" key="1">
    <citation type="submission" date="2022-10" db="EMBL/GenBank/DDBJ databases">
        <title>Genome assembly of Pristionchus species.</title>
        <authorList>
            <person name="Yoshida K."/>
            <person name="Sommer R.J."/>
        </authorList>
    </citation>
    <scope>NUCLEOTIDE SEQUENCE [LARGE SCALE GENOMIC DNA]</scope>
    <source>
        <strain evidence="7">RS5460</strain>
    </source>
</reference>
<evidence type="ECO:0000256" key="2">
    <source>
        <dbReference type="ARBA" id="ARBA00022448"/>
    </source>
</evidence>
<evidence type="ECO:0000256" key="3">
    <source>
        <dbReference type="ARBA" id="ARBA00023242"/>
    </source>
</evidence>
<dbReference type="AlphaFoldDB" id="A0AAN5I1T0"/>
<dbReference type="GO" id="GO:0036228">
    <property type="term" value="P:protein localization to nuclear inner membrane"/>
    <property type="evidence" value="ECO:0007669"/>
    <property type="project" value="TreeGrafter"/>
</dbReference>
<proteinExistence type="predicted"/>
<dbReference type="PANTHER" id="PTHR13000">
    <property type="entry name" value="NUCLEOPORIN P54"/>
    <property type="match status" value="1"/>
</dbReference>
<organism evidence="6 7">
    <name type="scientific">Pristionchus mayeri</name>
    <dbReference type="NCBI Taxonomy" id="1317129"/>
    <lineage>
        <taxon>Eukaryota</taxon>
        <taxon>Metazoa</taxon>
        <taxon>Ecdysozoa</taxon>
        <taxon>Nematoda</taxon>
        <taxon>Chromadorea</taxon>
        <taxon>Rhabditida</taxon>
        <taxon>Rhabditina</taxon>
        <taxon>Diplogasteromorpha</taxon>
        <taxon>Diplogasteroidea</taxon>
        <taxon>Neodiplogasteridae</taxon>
        <taxon>Pristionchus</taxon>
    </lineage>
</organism>
<dbReference type="Proteomes" id="UP001328107">
    <property type="component" value="Unassembled WGS sequence"/>
</dbReference>
<accession>A0AAN5I1T0</accession>
<feature type="domain" description="Nucleoporin Nup54 alpha-helical" evidence="5">
    <location>
        <begin position="327"/>
        <end position="454"/>
    </location>
</feature>
<feature type="coiled-coil region" evidence="4">
    <location>
        <begin position="370"/>
        <end position="397"/>
    </location>
</feature>
<sequence>CLVQNQHRRPSHSGQLPRPLRHLERLLSSELRLARQQNPCLEVQLLKYLLHSSEVHQHLRRRTSCSHHLQLLLVSSVQHQLRDYSLSVSRNSDIAFTHFSAMSTFGSSVVGAKPSLFGASASAANNSATFGTRANLQAIVQNSEAVVGCVTKVELYGDERDKTITRLNQVSASLGVGKAQYKKDQGVEFDKNGPFFRLKAIGYNSDSVHSDEDGLVMLILRIPASQISNSQQKQAVVDELFKILESKPELKAHVERVQPLNETTTKLVVYVTQSGIGRVKATQLAAFFHQPAKRAALENQLKVDKDTISALVAMDLQKKKMYLGNIPQGFDQSTWDDAIRENPSPSTLIPYPIRGFDQLVSRQEAHSSQVEAQNRLLDLMDNRCKSLEATLANARGRSEQCLERHKLLSYRLLRIMGMEEMTMRFAHSIDETEEEMQTVLEAMNAKLNAPNGMKLVIHHSYLKNRLMSVMNTISNDESLKNGPKFTPFNQENMVQLKKYLSKCQDGLESLSHMIHNTSEDVRVMEKYVARSL</sequence>
<protein>
    <recommendedName>
        <fullName evidence="5">Nucleoporin Nup54 alpha-helical domain-containing protein</fullName>
    </recommendedName>
</protein>